<name>A0A9R1U130_9HYME</name>
<dbReference type="GeneID" id="105266648"/>
<dbReference type="PANTHER" id="PTHR45036">
    <property type="entry name" value="METHYLTRANSFERASE LIKE 7B"/>
    <property type="match status" value="1"/>
</dbReference>
<dbReference type="Pfam" id="PF08241">
    <property type="entry name" value="Methyltransf_11"/>
    <property type="match status" value="1"/>
</dbReference>
<dbReference type="SUPFAM" id="SSF53335">
    <property type="entry name" value="S-adenosyl-L-methionine-dependent methyltransferases"/>
    <property type="match status" value="1"/>
</dbReference>
<dbReference type="GO" id="GO:0008757">
    <property type="term" value="F:S-adenosylmethionine-dependent methyltransferase activity"/>
    <property type="evidence" value="ECO:0007669"/>
    <property type="project" value="InterPro"/>
</dbReference>
<reference evidence="4" key="1">
    <citation type="submission" date="2025-08" db="UniProtKB">
        <authorList>
            <consortium name="RefSeq"/>
        </authorList>
    </citation>
    <scope>IDENTIFICATION</scope>
    <source>
        <strain evidence="4">USDA-PBARC FA_bdor</strain>
        <tissue evidence="4">Whole organism</tissue>
    </source>
</reference>
<keyword evidence="3" id="KW-1185">Reference proteome</keyword>
<dbReference type="RefSeq" id="XP_011303282.1">
    <property type="nucleotide sequence ID" value="XM_011304980.1"/>
</dbReference>
<dbReference type="InterPro" id="IPR052356">
    <property type="entry name" value="Thiol_S-MT"/>
</dbReference>
<dbReference type="PANTHER" id="PTHR45036:SF1">
    <property type="entry name" value="METHYLTRANSFERASE LIKE 7A"/>
    <property type="match status" value="1"/>
</dbReference>
<dbReference type="AlphaFoldDB" id="A0A9R1U130"/>
<feature type="transmembrane region" description="Helical" evidence="1">
    <location>
        <begin position="12"/>
        <end position="33"/>
    </location>
</feature>
<dbReference type="CDD" id="cd02440">
    <property type="entry name" value="AdoMet_MTases"/>
    <property type="match status" value="1"/>
</dbReference>
<sequence length="265" mass="30712">MGTSDLWIKDILTVYGSTLLTILIIVYIINWRWTKFVKNIYRLHLMGFETECAELAVNYKERLFAPLNEAFSNDEILKVEGAIRLLEIGVKTGENFHFYPDKTHLICVDWNYKLEDYLTKSDRAWQFSHIKFEKLIIGDGTSLKEIPSNYVDAVVTVRSLCSCSSVRETLGEIRRVLAPGGKYFFLEHIPEQEETFTHWFQWFLTKSKIYPSLFGDCRLDSSPLNDINTAGFSKISCESIILKGYVTHPYHLYLTRNHIMGIASK</sequence>
<organism evidence="3 4">
    <name type="scientific">Fopius arisanus</name>
    <dbReference type="NCBI Taxonomy" id="64838"/>
    <lineage>
        <taxon>Eukaryota</taxon>
        <taxon>Metazoa</taxon>
        <taxon>Ecdysozoa</taxon>
        <taxon>Arthropoda</taxon>
        <taxon>Hexapoda</taxon>
        <taxon>Insecta</taxon>
        <taxon>Pterygota</taxon>
        <taxon>Neoptera</taxon>
        <taxon>Endopterygota</taxon>
        <taxon>Hymenoptera</taxon>
        <taxon>Apocrita</taxon>
        <taxon>Ichneumonoidea</taxon>
        <taxon>Braconidae</taxon>
        <taxon>Opiinae</taxon>
        <taxon>Fopius</taxon>
    </lineage>
</organism>
<dbReference type="InterPro" id="IPR013216">
    <property type="entry name" value="Methyltransf_11"/>
</dbReference>
<feature type="domain" description="Methyltransferase type 11" evidence="2">
    <location>
        <begin position="86"/>
        <end position="185"/>
    </location>
</feature>
<dbReference type="OrthoDB" id="416496at2759"/>
<dbReference type="Proteomes" id="UP000694866">
    <property type="component" value="Unplaced"/>
</dbReference>
<dbReference type="InterPro" id="IPR029063">
    <property type="entry name" value="SAM-dependent_MTases_sf"/>
</dbReference>
<dbReference type="Gene3D" id="3.40.50.150">
    <property type="entry name" value="Vaccinia Virus protein VP39"/>
    <property type="match status" value="1"/>
</dbReference>
<accession>A0A9R1U130</accession>
<proteinExistence type="predicted"/>
<gene>
    <name evidence="4" type="primary">LOC105266648</name>
</gene>
<evidence type="ECO:0000313" key="3">
    <source>
        <dbReference type="Proteomes" id="UP000694866"/>
    </source>
</evidence>
<keyword evidence="1" id="KW-0812">Transmembrane</keyword>
<keyword evidence="1" id="KW-0472">Membrane</keyword>
<evidence type="ECO:0000256" key="1">
    <source>
        <dbReference type="SAM" id="Phobius"/>
    </source>
</evidence>
<protein>
    <submittedName>
        <fullName evidence="4">Methyltransferase-like protein 7A</fullName>
    </submittedName>
</protein>
<evidence type="ECO:0000259" key="2">
    <source>
        <dbReference type="Pfam" id="PF08241"/>
    </source>
</evidence>
<keyword evidence="1" id="KW-1133">Transmembrane helix</keyword>
<evidence type="ECO:0000313" key="4">
    <source>
        <dbReference type="RefSeq" id="XP_011303282.1"/>
    </source>
</evidence>
<dbReference type="KEGG" id="fas:105266648"/>